<keyword evidence="3" id="KW-1185">Reference proteome</keyword>
<dbReference type="InterPro" id="IPR006674">
    <property type="entry name" value="HD_domain"/>
</dbReference>
<dbReference type="Gene3D" id="1.10.3210.10">
    <property type="entry name" value="Hypothetical protein af1432"/>
    <property type="match status" value="2"/>
</dbReference>
<protein>
    <submittedName>
        <fullName evidence="2">HD domain-containing protein</fullName>
    </submittedName>
</protein>
<name>A0ABU3P3S0_9FIRM</name>
<comment type="caution">
    <text evidence="2">The sequence shown here is derived from an EMBL/GenBank/DDBJ whole genome shotgun (WGS) entry which is preliminary data.</text>
</comment>
<proteinExistence type="predicted"/>
<evidence type="ECO:0000259" key="1">
    <source>
        <dbReference type="Pfam" id="PF13023"/>
    </source>
</evidence>
<evidence type="ECO:0000313" key="2">
    <source>
        <dbReference type="EMBL" id="MDT8903687.1"/>
    </source>
</evidence>
<gene>
    <name evidence="2" type="ORF">Q4T40_20865</name>
</gene>
<dbReference type="Pfam" id="PF13023">
    <property type="entry name" value="HD_3"/>
    <property type="match status" value="1"/>
</dbReference>
<feature type="domain" description="HD" evidence="1">
    <location>
        <begin position="196"/>
        <end position="375"/>
    </location>
</feature>
<dbReference type="SUPFAM" id="SSF109604">
    <property type="entry name" value="HD-domain/PDEase-like"/>
    <property type="match status" value="2"/>
</dbReference>
<accession>A0ABU3P3S0</accession>
<sequence>MIKKELLEFLYESAHIQRWNDHMRPKGGFTELDKQAHKMIIAYVLAKYEVEDRRATVNWRLLIEGGLFEFLHRVRVTDIKPPVFHELMARHGAELNRWVLDELKERMDSLAGDFGGNFARYLTDPAYAAMEKKILRAAHYLATDWEFQMIYQLNSHIYGVEETRTRIANELEEHYDLVGVQKIGLGRKTRHFIDLVGQLRFQQRWAQSPRVPETSVMGHMLVVAMLAYCCSLEVGACEARLVNNYFAGLFHDLPEVLTRDIISPVKSSVTGLDELIKEIEARQVAQKLYPLLPDGWHREIRYYIEDEFANKVILDGRVTKVASGDIAARYNEDAFSPLDGELVKACDHLAAYIEASLSIAHGITSRPLRDGVEALYARYGQRREVAGVDFGRLFGYFRDA</sequence>
<organism evidence="2 3">
    <name type="scientific">Anaeroselena agilis</name>
    <dbReference type="NCBI Taxonomy" id="3063788"/>
    <lineage>
        <taxon>Bacteria</taxon>
        <taxon>Bacillati</taxon>
        <taxon>Bacillota</taxon>
        <taxon>Negativicutes</taxon>
        <taxon>Acetonemataceae</taxon>
        <taxon>Anaeroselena</taxon>
    </lineage>
</organism>
<dbReference type="EMBL" id="JAUOZS010000001">
    <property type="protein sequence ID" value="MDT8903687.1"/>
    <property type="molecule type" value="Genomic_DNA"/>
</dbReference>
<dbReference type="RefSeq" id="WP_413782135.1">
    <property type="nucleotide sequence ID" value="NZ_JAUOZS010000001.1"/>
</dbReference>
<evidence type="ECO:0000313" key="3">
    <source>
        <dbReference type="Proteomes" id="UP001254848"/>
    </source>
</evidence>
<dbReference type="Proteomes" id="UP001254848">
    <property type="component" value="Unassembled WGS sequence"/>
</dbReference>
<reference evidence="2 3" key="1">
    <citation type="submission" date="2023-07" db="EMBL/GenBank/DDBJ databases">
        <title>The novel representative of Negativicutes class, Anaeroselena agilis gen. nov. sp. nov.</title>
        <authorList>
            <person name="Prokofeva M.I."/>
            <person name="Elcheninov A.G."/>
            <person name="Klyukina A."/>
            <person name="Kublanov I.V."/>
            <person name="Frolov E.N."/>
            <person name="Podosokorskaya O.A."/>
        </authorList>
    </citation>
    <scope>NUCLEOTIDE SEQUENCE [LARGE SCALE GENOMIC DNA]</scope>
    <source>
        <strain evidence="2 3">4137-cl</strain>
    </source>
</reference>